<evidence type="ECO:0008006" key="3">
    <source>
        <dbReference type="Google" id="ProtNLM"/>
    </source>
</evidence>
<accession>A0A2H9TAZ9</accession>
<evidence type="ECO:0000256" key="1">
    <source>
        <dbReference type="SAM" id="MobiDB-lite"/>
    </source>
</evidence>
<comment type="caution">
    <text evidence="2">The sequence shown here is derived from an EMBL/GenBank/DDBJ whole genome shotgun (WGS) entry which is preliminary data.</text>
</comment>
<feature type="region of interest" description="Disordered" evidence="1">
    <location>
        <begin position="1"/>
        <end position="21"/>
    </location>
</feature>
<dbReference type="AlphaFoldDB" id="A0A2H9TAZ9"/>
<gene>
    <name evidence="2" type="ORF">CI610_00725</name>
</gene>
<reference evidence="2" key="1">
    <citation type="journal article" date="2017" name="Appl. Environ. Microbiol.">
        <title>Molecular characterization of an Endozoicomonas-like organism causing infection in king scallop Pecten maximus L.</title>
        <authorList>
            <person name="Cano I."/>
            <person name="van Aerle R."/>
            <person name="Ross S."/>
            <person name="Verner-Jeffreys D.W."/>
            <person name="Paley R.K."/>
            <person name="Rimmer G."/>
            <person name="Ryder D."/>
            <person name="Hooper P."/>
            <person name="Stone D."/>
            <person name="Feist S.W."/>
        </authorList>
    </citation>
    <scope>NUCLEOTIDE SEQUENCE</scope>
</reference>
<protein>
    <recommendedName>
        <fullName evidence="3">Recombinase domain-containing protein</fullName>
    </recommendedName>
</protein>
<proteinExistence type="predicted"/>
<dbReference type="EMBL" id="NSIT01000023">
    <property type="protein sequence ID" value="PJE80298.1"/>
    <property type="molecule type" value="Genomic_DNA"/>
</dbReference>
<evidence type="ECO:0000313" key="2">
    <source>
        <dbReference type="EMBL" id="PJE80298.1"/>
    </source>
</evidence>
<organism evidence="2">
    <name type="scientific">invertebrate metagenome</name>
    <dbReference type="NCBI Taxonomy" id="1711999"/>
    <lineage>
        <taxon>unclassified sequences</taxon>
        <taxon>metagenomes</taxon>
        <taxon>organismal metagenomes</taxon>
    </lineage>
</organism>
<feature type="compositionally biased region" description="Polar residues" evidence="1">
    <location>
        <begin position="1"/>
        <end position="10"/>
    </location>
</feature>
<name>A0A2H9TAZ9_9ZZZZ</name>
<sequence>MKQITVNVSKRGNKQTDDTQNTTEIKLKEMLTRLKKKGLNPLQISEKLTEHGIEPPEGKSWNYAQVVALCKRLKI</sequence>